<evidence type="ECO:0000256" key="3">
    <source>
        <dbReference type="ARBA" id="ARBA00022676"/>
    </source>
</evidence>
<dbReference type="EMBL" id="MNZT01000077">
    <property type="protein sequence ID" value="OIP96886.1"/>
    <property type="molecule type" value="Genomic_DNA"/>
</dbReference>
<evidence type="ECO:0000259" key="9">
    <source>
        <dbReference type="Pfam" id="PF13231"/>
    </source>
</evidence>
<evidence type="ECO:0000313" key="11">
    <source>
        <dbReference type="Proteomes" id="UP000183245"/>
    </source>
</evidence>
<dbReference type="Proteomes" id="UP000183245">
    <property type="component" value="Unassembled WGS sequence"/>
</dbReference>
<dbReference type="GO" id="GO:0009103">
    <property type="term" value="P:lipopolysaccharide biosynthetic process"/>
    <property type="evidence" value="ECO:0007669"/>
    <property type="project" value="UniProtKB-ARBA"/>
</dbReference>
<feature type="transmembrane region" description="Helical" evidence="8">
    <location>
        <begin position="278"/>
        <end position="300"/>
    </location>
</feature>
<feature type="transmembrane region" description="Helical" evidence="8">
    <location>
        <begin position="391"/>
        <end position="408"/>
    </location>
</feature>
<evidence type="ECO:0000256" key="6">
    <source>
        <dbReference type="ARBA" id="ARBA00022989"/>
    </source>
</evidence>
<dbReference type="GO" id="GO:0016763">
    <property type="term" value="F:pentosyltransferase activity"/>
    <property type="evidence" value="ECO:0007669"/>
    <property type="project" value="TreeGrafter"/>
</dbReference>
<dbReference type="STRING" id="1817892.AUK40_04475"/>
<name>A0A1J5IX83_9BACT</name>
<dbReference type="InterPro" id="IPR050297">
    <property type="entry name" value="LipidA_mod_glycosyltrf_83"/>
</dbReference>
<comment type="caution">
    <text evidence="10">The sequence shown here is derived from an EMBL/GenBank/DDBJ whole genome shotgun (WGS) entry which is preliminary data.</text>
</comment>
<evidence type="ECO:0000256" key="2">
    <source>
        <dbReference type="ARBA" id="ARBA00022475"/>
    </source>
</evidence>
<gene>
    <name evidence="10" type="ORF">AUK40_04475</name>
</gene>
<proteinExistence type="predicted"/>
<keyword evidence="6 8" id="KW-1133">Transmembrane helix</keyword>
<reference evidence="10 11" key="1">
    <citation type="journal article" date="2016" name="Environ. Microbiol.">
        <title>Genomic resolution of a cold subsurface aquifer community provides metabolic insights for novel microbes adapted to high CO concentrations.</title>
        <authorList>
            <person name="Probst A.J."/>
            <person name="Castelle C.J."/>
            <person name="Singh A."/>
            <person name="Brown C.T."/>
            <person name="Anantharaman K."/>
            <person name="Sharon I."/>
            <person name="Hug L.A."/>
            <person name="Burstein D."/>
            <person name="Emerson J.B."/>
            <person name="Thomas B.C."/>
            <person name="Banfield J.F."/>
        </authorList>
    </citation>
    <scope>NUCLEOTIDE SEQUENCE [LARGE SCALE GENOMIC DNA]</scope>
    <source>
        <strain evidence="10">CG2_30_54_11</strain>
    </source>
</reference>
<feature type="transmembrane region" description="Helical" evidence="8">
    <location>
        <begin position="254"/>
        <end position="272"/>
    </location>
</feature>
<feature type="transmembrane region" description="Helical" evidence="8">
    <location>
        <begin position="350"/>
        <end position="370"/>
    </location>
</feature>
<feature type="transmembrane region" description="Helical" evidence="8">
    <location>
        <begin position="214"/>
        <end position="234"/>
    </location>
</feature>
<dbReference type="GO" id="GO:0005886">
    <property type="term" value="C:plasma membrane"/>
    <property type="evidence" value="ECO:0007669"/>
    <property type="project" value="UniProtKB-SubCell"/>
</dbReference>
<dbReference type="InterPro" id="IPR038731">
    <property type="entry name" value="RgtA/B/C-like"/>
</dbReference>
<feature type="transmembrane region" description="Helical" evidence="8">
    <location>
        <begin position="120"/>
        <end position="137"/>
    </location>
</feature>
<evidence type="ECO:0000256" key="8">
    <source>
        <dbReference type="SAM" id="Phobius"/>
    </source>
</evidence>
<keyword evidence="3" id="KW-0328">Glycosyltransferase</keyword>
<dbReference type="PANTHER" id="PTHR33908:SF11">
    <property type="entry name" value="MEMBRANE PROTEIN"/>
    <property type="match status" value="1"/>
</dbReference>
<keyword evidence="4" id="KW-0808">Transferase</keyword>
<accession>A0A1J5IX83</accession>
<feature type="transmembrane region" description="Helical" evidence="8">
    <location>
        <begin position="175"/>
        <end position="208"/>
    </location>
</feature>
<evidence type="ECO:0000256" key="4">
    <source>
        <dbReference type="ARBA" id="ARBA00022679"/>
    </source>
</evidence>
<dbReference type="Pfam" id="PF13231">
    <property type="entry name" value="PMT_2"/>
    <property type="match status" value="1"/>
</dbReference>
<feature type="domain" description="Glycosyltransferase RgtA/B/C/D-like" evidence="9">
    <location>
        <begin position="72"/>
        <end position="213"/>
    </location>
</feature>
<sequence length="554" mass="62165">MNMHSAVKATRSFGGRHLPWISIALVAGFLRLWRLDVFPPLTGDEDIYLHLANGFFSGRHEMFAIPYSYMPHPPLFFLIGNLFTLIFGSSILVLRTLTALCGIVSCLLIYRAGQITGGRAMGWVAGIALAVMPHAVYFNRLAFGYSLLELFMSLLVVEMLEFVRSVQAGRDRRAVLLAIAAGIVAGAASLVEMGGVALVNAAILLFILFYRRHVFLVGLGAIGIPVIGFGWAFLRSPHWFILDLRANSGRVDQYVLLILVGLFALILSIRPVRRSLLHLWHFTLSFMPWFWLFFGFVLIFQSLSRDLIENTASIYWLGWWGLLILVDASWRKYFLFPALGFLGYQILVDRAAGMLVPLFPLLSLGVAALTRDSFRTGQEKWGRKSTWMRPLFALSAGMVIVISFGQTIDMVSTIRGVTTLDTYSQISAYITTHTRPGDLVIASPLMEGMADRKMTTLTQFMSYGVDFAQHYSTGEEYRTDRYFYPVTSETIALVLIDDTMLQGIRGGDDVPEMFKTGPSSKLREMVVLREKKDPVLSWPTVRIGTFNIFQNPDL</sequence>
<keyword evidence="7 8" id="KW-0472">Membrane</keyword>
<comment type="subcellular location">
    <subcellularLocation>
        <location evidence="1">Cell membrane</location>
        <topology evidence="1">Multi-pass membrane protein</topology>
    </subcellularLocation>
</comment>
<evidence type="ECO:0000256" key="7">
    <source>
        <dbReference type="ARBA" id="ARBA00023136"/>
    </source>
</evidence>
<evidence type="ECO:0000256" key="5">
    <source>
        <dbReference type="ARBA" id="ARBA00022692"/>
    </source>
</evidence>
<feature type="transmembrane region" description="Helical" evidence="8">
    <location>
        <begin position="312"/>
        <end position="330"/>
    </location>
</feature>
<keyword evidence="2" id="KW-1003">Cell membrane</keyword>
<keyword evidence="5 8" id="KW-0812">Transmembrane</keyword>
<feature type="transmembrane region" description="Helical" evidence="8">
    <location>
        <begin position="18"/>
        <end position="35"/>
    </location>
</feature>
<protein>
    <recommendedName>
        <fullName evidence="9">Glycosyltransferase RgtA/B/C/D-like domain-containing protein</fullName>
    </recommendedName>
</protein>
<evidence type="ECO:0000256" key="1">
    <source>
        <dbReference type="ARBA" id="ARBA00004651"/>
    </source>
</evidence>
<feature type="transmembrane region" description="Helical" evidence="8">
    <location>
        <begin position="75"/>
        <end position="108"/>
    </location>
</feature>
<evidence type="ECO:0000313" key="10">
    <source>
        <dbReference type="EMBL" id="OIP96886.1"/>
    </source>
</evidence>
<dbReference type="AlphaFoldDB" id="A0A1J5IX83"/>
<feature type="transmembrane region" description="Helical" evidence="8">
    <location>
        <begin position="143"/>
        <end position="163"/>
    </location>
</feature>
<dbReference type="PANTHER" id="PTHR33908">
    <property type="entry name" value="MANNOSYLTRANSFERASE YKCB-RELATED"/>
    <property type="match status" value="1"/>
</dbReference>
<organism evidence="10 11">
    <name type="scientific">Candidatus Wirthbacteria bacterium CG2_30_54_11</name>
    <dbReference type="NCBI Taxonomy" id="1817892"/>
    <lineage>
        <taxon>Bacteria</taxon>
        <taxon>Candidatus Wirthbacteria</taxon>
    </lineage>
</organism>